<evidence type="ECO:0000256" key="1">
    <source>
        <dbReference type="SAM" id="MobiDB-lite"/>
    </source>
</evidence>
<dbReference type="OrthoDB" id="3268840at2"/>
<evidence type="ECO:0000313" key="3">
    <source>
        <dbReference type="Proteomes" id="UP000319516"/>
    </source>
</evidence>
<feature type="compositionally biased region" description="Basic and acidic residues" evidence="1">
    <location>
        <begin position="8"/>
        <end position="23"/>
    </location>
</feature>
<name>A0A542YPW5_9MICO</name>
<dbReference type="AlphaFoldDB" id="A0A542YPW5"/>
<feature type="region of interest" description="Disordered" evidence="1">
    <location>
        <begin position="1"/>
        <end position="70"/>
    </location>
</feature>
<feature type="compositionally biased region" description="Low complexity" evidence="1">
    <location>
        <begin position="96"/>
        <end position="110"/>
    </location>
</feature>
<evidence type="ECO:0000313" key="2">
    <source>
        <dbReference type="EMBL" id="TQL49964.1"/>
    </source>
</evidence>
<reference evidence="2 3" key="1">
    <citation type="submission" date="2019-06" db="EMBL/GenBank/DDBJ databases">
        <title>Sequencing the genomes of 1000 actinobacteria strains.</title>
        <authorList>
            <person name="Klenk H.-P."/>
        </authorList>
    </citation>
    <scope>NUCLEOTIDE SEQUENCE [LARGE SCALE GENOMIC DNA]</scope>
    <source>
        <strain evidence="2 3">DSM 12335</strain>
    </source>
</reference>
<dbReference type="EMBL" id="VFOP01000001">
    <property type="protein sequence ID" value="TQL49964.1"/>
    <property type="molecule type" value="Genomic_DNA"/>
</dbReference>
<organism evidence="2 3">
    <name type="scientific">Ornithinicoccus hortensis</name>
    <dbReference type="NCBI Taxonomy" id="82346"/>
    <lineage>
        <taxon>Bacteria</taxon>
        <taxon>Bacillati</taxon>
        <taxon>Actinomycetota</taxon>
        <taxon>Actinomycetes</taxon>
        <taxon>Micrococcales</taxon>
        <taxon>Intrasporangiaceae</taxon>
        <taxon>Ornithinicoccus</taxon>
    </lineage>
</organism>
<proteinExistence type="predicted"/>
<accession>A0A542YPW5</accession>
<feature type="region of interest" description="Disordered" evidence="1">
    <location>
        <begin position="96"/>
        <end position="153"/>
    </location>
</feature>
<feature type="compositionally biased region" description="Basic and acidic residues" evidence="1">
    <location>
        <begin position="112"/>
        <end position="124"/>
    </location>
</feature>
<comment type="caution">
    <text evidence="2">The sequence shown here is derived from an EMBL/GenBank/DDBJ whole genome shotgun (WGS) entry which is preliminary data.</text>
</comment>
<dbReference type="RefSeq" id="WP_141784164.1">
    <property type="nucleotide sequence ID" value="NZ_BAAAIK010000004.1"/>
</dbReference>
<dbReference type="Proteomes" id="UP000319516">
    <property type="component" value="Unassembled WGS sequence"/>
</dbReference>
<keyword evidence="3" id="KW-1185">Reference proteome</keyword>
<gene>
    <name evidence="2" type="ORF">FB467_1061</name>
</gene>
<sequence length="456" mass="47630">MFDDHDDEALHRLRAADPARGAHPDQASLRRRLMDRTPLGLRAAGLTGGSSAGADPDRAVRVQDGTTRGSRSTLVAAAAAAALAIAAGGYAVGAQTADDAPGGTGVAATGTDDDRSGTPDHAAGEDSASGMAEPGIQDEYADDQGSAESATGSYYPYGPTVLSAGPELSTEGGTGEVKVLRAADVDPVEFLSSWAAELGVEGDVEEMEGDDYADLTSGAIYLSLSSTDFSYSNMLTDPYCEEMYGESTLDIFFGGSAPFSGEDCLPAGDLPSDEEAIAQAQEFMATTGIPLDDVEWSVYRYEDDPQMNVSGRRPDRPANTIEVTLSGAGVSGAYGSLGEYESLGEYPLLSPAEAVERASDPRFTWAGVWIPELDDEALMLEETDPAQAPERFELTAGSPIPYPVNEATIVDATLKTGILSLDDGTEVAVPAYDLVDEDGLHHAVLALSEEALDFTP</sequence>
<protein>
    <submittedName>
        <fullName evidence="2">Uncharacterized protein</fullName>
    </submittedName>
</protein>